<gene>
    <name evidence="1" type="ordered locus">CJA_1944</name>
</gene>
<evidence type="ECO:0000313" key="1">
    <source>
        <dbReference type="EMBL" id="ACE82703.1"/>
    </source>
</evidence>
<proteinExistence type="predicted"/>
<dbReference type="KEGG" id="cja:CJA_1944"/>
<dbReference type="EMBL" id="CP000934">
    <property type="protein sequence ID" value="ACE82703.1"/>
    <property type="molecule type" value="Genomic_DNA"/>
</dbReference>
<dbReference type="Proteomes" id="UP000001036">
    <property type="component" value="Chromosome"/>
</dbReference>
<keyword evidence="2" id="KW-1185">Reference proteome</keyword>
<organism evidence="1 2">
    <name type="scientific">Cellvibrio japonicus (strain Ueda107)</name>
    <name type="common">Pseudomonas fluorescens subsp. cellulosa</name>
    <dbReference type="NCBI Taxonomy" id="498211"/>
    <lineage>
        <taxon>Bacteria</taxon>
        <taxon>Pseudomonadati</taxon>
        <taxon>Pseudomonadota</taxon>
        <taxon>Gammaproteobacteria</taxon>
        <taxon>Cellvibrionales</taxon>
        <taxon>Cellvibrionaceae</taxon>
        <taxon>Cellvibrio</taxon>
    </lineage>
</organism>
<sequence length="30" mass="3733">MYRFATINNTWMGKDEKKPAFYCRPFNFQQ</sequence>
<dbReference type="AlphaFoldDB" id="B3PGU0"/>
<evidence type="ECO:0000313" key="2">
    <source>
        <dbReference type="Proteomes" id="UP000001036"/>
    </source>
</evidence>
<dbReference type="HOGENOM" id="CLU_3402757_0_0_6"/>
<name>B3PGU0_CELJU</name>
<accession>B3PGU0</accession>
<protein>
    <submittedName>
        <fullName evidence="1">Uncharacterized protein</fullName>
    </submittedName>
</protein>
<reference evidence="1 2" key="1">
    <citation type="journal article" date="2008" name="J. Bacteriol.">
        <title>Insights into plant cell wall degradation from the genome sequence of the soil bacterium Cellvibrio japonicus.</title>
        <authorList>
            <person name="Deboy R.T."/>
            <person name="Mongodin E.F."/>
            <person name="Fouts D.E."/>
            <person name="Tailford L.E."/>
            <person name="Khouri H."/>
            <person name="Emerson J.B."/>
            <person name="Mohamoud Y."/>
            <person name="Watkins K."/>
            <person name="Henrissat B."/>
            <person name="Gilbert H.J."/>
            <person name="Nelson K.E."/>
        </authorList>
    </citation>
    <scope>NUCLEOTIDE SEQUENCE [LARGE SCALE GENOMIC DNA]</scope>
    <source>
        <strain evidence="1 2">Ueda107</strain>
    </source>
</reference>